<organism evidence="3 4">
    <name type="scientific">Phytophthora rubi</name>
    <dbReference type="NCBI Taxonomy" id="129364"/>
    <lineage>
        <taxon>Eukaryota</taxon>
        <taxon>Sar</taxon>
        <taxon>Stramenopiles</taxon>
        <taxon>Oomycota</taxon>
        <taxon>Peronosporomycetes</taxon>
        <taxon>Peronosporales</taxon>
        <taxon>Peronosporaceae</taxon>
        <taxon>Phytophthora</taxon>
    </lineage>
</organism>
<name>A0A6A3JPM5_9STRA</name>
<accession>A0A6A3JPM5</accession>
<evidence type="ECO:0000313" key="4">
    <source>
        <dbReference type="Proteomes" id="UP000435112"/>
    </source>
</evidence>
<dbReference type="Proteomes" id="UP000435112">
    <property type="component" value="Unassembled WGS sequence"/>
</dbReference>
<feature type="transmembrane region" description="Helical" evidence="2">
    <location>
        <begin position="49"/>
        <end position="75"/>
    </location>
</feature>
<feature type="transmembrane region" description="Helical" evidence="2">
    <location>
        <begin position="584"/>
        <end position="608"/>
    </location>
</feature>
<dbReference type="AlphaFoldDB" id="A0A6A3JPM5"/>
<reference evidence="3 4" key="1">
    <citation type="submission" date="2018-09" db="EMBL/GenBank/DDBJ databases">
        <title>Genomic investigation of the strawberry pathogen Phytophthora fragariae indicates pathogenicity is determined by transcriptional variation in three key races.</title>
        <authorList>
            <person name="Adams T.M."/>
            <person name="Armitage A.D."/>
            <person name="Sobczyk M.K."/>
            <person name="Bates H.J."/>
            <person name="Dunwell J.M."/>
            <person name="Nellist C.F."/>
            <person name="Harrison R.J."/>
        </authorList>
    </citation>
    <scope>NUCLEOTIDE SEQUENCE [LARGE SCALE GENOMIC DNA]</scope>
    <source>
        <strain evidence="3 4">SCRP324</strain>
    </source>
</reference>
<evidence type="ECO:0000313" key="3">
    <source>
        <dbReference type="EMBL" id="KAE8997090.1"/>
    </source>
</evidence>
<comment type="caution">
    <text evidence="3">The sequence shown here is derived from an EMBL/GenBank/DDBJ whole genome shotgun (WGS) entry which is preliminary data.</text>
</comment>
<evidence type="ECO:0000256" key="1">
    <source>
        <dbReference type="SAM" id="MobiDB-lite"/>
    </source>
</evidence>
<dbReference type="OrthoDB" id="107092at2759"/>
<feature type="transmembrane region" description="Helical" evidence="2">
    <location>
        <begin position="414"/>
        <end position="436"/>
    </location>
</feature>
<feature type="transmembrane region" description="Helical" evidence="2">
    <location>
        <begin position="488"/>
        <end position="508"/>
    </location>
</feature>
<sequence>MRESGHSEAAPTTVATTHLETEEKPPTWATTYFEQRRCRRAKSNRGRKLGLQVIGAALAVTGRIVVAPLLVLVIFTTTNYMNGATFFIESKDSYFAFNERDLVMTGGCTGCHIPCRRALFLLNTFNHEALKSKPMFEDLYTATSWDYSVLSADALALGDALDTSGAICTGGVNEWGSPNTVVTTSAEELLQVITVLNLSVAPQMIAELEKGVELKAECTTKWAIIALIHLFQFQTVKGSAEYSSIPAADFNVLPEHTECRPTVSNDNIVGAKLALGTNGEDLLAVVPDLLKQFPYGFDSSLPALSRSMAAHNTYHPAKTVLQSLFRGYYAGCRVREVNTTGVYIEAACTPVQRWETYGLMIQSPDDIPVCSTTNVCVHNYYNSLWEWISELDSSVEGRVAEYINVFRNRYADTVALSVLPGMVMVQMLLMGVISLYQIMSHKRSVLLTQIWAYRCQNGRMQVVYLAEVTYHLIFSSDLYYLGLATGTLTVEAVANLTFSFFVFSYTYINLLKARSGEQQLDRHFRLTWETMQILITPCVADLLMSVRETSLSFVVDWNGELLRKTTARGAKYCKLNDSCILMNVNLAVVVLAISTALGLIAFAASFVIQKRSQHWENVRSFASSVSRRTSSSYAVRDASRRASQGPAITLDKVVKPVQALTTFEQHCLGCPFTKLFNDCDDFAYMTFVGKRCTTVEALLLTGYLFYGQHVYQAGSVVLLLMARLIPRKLLRTFNVLLIRWHMDPEDGSLTHALSCTWFHASNENYKLSEATPVS</sequence>
<dbReference type="EMBL" id="QXFU01001701">
    <property type="protein sequence ID" value="KAE8997090.1"/>
    <property type="molecule type" value="Genomic_DNA"/>
</dbReference>
<feature type="region of interest" description="Disordered" evidence="1">
    <location>
        <begin position="1"/>
        <end position="21"/>
    </location>
</feature>
<keyword evidence="2" id="KW-0472">Membrane</keyword>
<evidence type="ECO:0000256" key="2">
    <source>
        <dbReference type="SAM" id="Phobius"/>
    </source>
</evidence>
<keyword evidence="2" id="KW-1133">Transmembrane helix</keyword>
<proteinExistence type="predicted"/>
<gene>
    <name evidence="3" type="ORF">PR002_g19130</name>
</gene>
<protein>
    <submittedName>
        <fullName evidence="3">Uncharacterized protein</fullName>
    </submittedName>
</protein>
<keyword evidence="2" id="KW-0812">Transmembrane</keyword>